<dbReference type="GO" id="GO:0004497">
    <property type="term" value="F:monooxygenase activity"/>
    <property type="evidence" value="ECO:0007669"/>
    <property type="project" value="UniProtKB-KW"/>
</dbReference>
<dbReference type="STRING" id="1182542.W9ZCN9"/>
<dbReference type="InterPro" id="IPR001128">
    <property type="entry name" value="Cyt_P450"/>
</dbReference>
<evidence type="ECO:0000256" key="6">
    <source>
        <dbReference type="PIRSR" id="PIRSR602403-1"/>
    </source>
</evidence>
<dbReference type="SUPFAM" id="SSF48264">
    <property type="entry name" value="Cytochrome P450"/>
    <property type="match status" value="1"/>
</dbReference>
<dbReference type="Pfam" id="PF00067">
    <property type="entry name" value="p450"/>
    <property type="match status" value="1"/>
</dbReference>
<keyword evidence="5 6" id="KW-0408">Iron</keyword>
<name>W9ZCN9_9EURO</name>
<dbReference type="InterPro" id="IPR017972">
    <property type="entry name" value="Cyt_P450_CS"/>
</dbReference>
<dbReference type="InterPro" id="IPR050121">
    <property type="entry name" value="Cytochrome_P450_monoxygenase"/>
</dbReference>
<evidence type="ECO:0000256" key="5">
    <source>
        <dbReference type="ARBA" id="ARBA00023004"/>
    </source>
</evidence>
<proteinExistence type="inferred from homology"/>
<comment type="similarity">
    <text evidence="2 7">Belongs to the cytochrome P450 family.</text>
</comment>
<dbReference type="GO" id="GO:0005506">
    <property type="term" value="F:iron ion binding"/>
    <property type="evidence" value="ECO:0007669"/>
    <property type="project" value="InterPro"/>
</dbReference>
<evidence type="ECO:0008006" key="10">
    <source>
        <dbReference type="Google" id="ProtNLM"/>
    </source>
</evidence>
<evidence type="ECO:0000256" key="3">
    <source>
        <dbReference type="ARBA" id="ARBA00022723"/>
    </source>
</evidence>
<reference evidence="8 9" key="1">
    <citation type="submission" date="2013-03" db="EMBL/GenBank/DDBJ databases">
        <title>The Genome Sequence of Capronia epimyces CBS 606.96.</title>
        <authorList>
            <consortium name="The Broad Institute Genomics Platform"/>
            <person name="Cuomo C."/>
            <person name="de Hoog S."/>
            <person name="Gorbushina A."/>
            <person name="Walker B."/>
            <person name="Young S.K."/>
            <person name="Zeng Q."/>
            <person name="Gargeya S."/>
            <person name="Fitzgerald M."/>
            <person name="Haas B."/>
            <person name="Abouelleil A."/>
            <person name="Allen A.W."/>
            <person name="Alvarado L."/>
            <person name="Arachchi H.M."/>
            <person name="Berlin A.M."/>
            <person name="Chapman S.B."/>
            <person name="Gainer-Dewar J."/>
            <person name="Goldberg J."/>
            <person name="Griggs A."/>
            <person name="Gujja S."/>
            <person name="Hansen M."/>
            <person name="Howarth C."/>
            <person name="Imamovic A."/>
            <person name="Ireland A."/>
            <person name="Larimer J."/>
            <person name="McCowan C."/>
            <person name="Murphy C."/>
            <person name="Pearson M."/>
            <person name="Poon T.W."/>
            <person name="Priest M."/>
            <person name="Roberts A."/>
            <person name="Saif S."/>
            <person name="Shea T."/>
            <person name="Sisk P."/>
            <person name="Sykes S."/>
            <person name="Wortman J."/>
            <person name="Nusbaum C."/>
            <person name="Birren B."/>
        </authorList>
    </citation>
    <scope>NUCLEOTIDE SEQUENCE [LARGE SCALE GENOMIC DNA]</scope>
    <source>
        <strain evidence="8 9">CBS 606.96</strain>
    </source>
</reference>
<dbReference type="AlphaFoldDB" id="W9ZCN9"/>
<evidence type="ECO:0000313" key="9">
    <source>
        <dbReference type="Proteomes" id="UP000019478"/>
    </source>
</evidence>
<dbReference type="PANTHER" id="PTHR24305">
    <property type="entry name" value="CYTOCHROME P450"/>
    <property type="match status" value="1"/>
</dbReference>
<evidence type="ECO:0000256" key="4">
    <source>
        <dbReference type="ARBA" id="ARBA00023002"/>
    </source>
</evidence>
<dbReference type="OrthoDB" id="3934656at2759"/>
<evidence type="ECO:0000256" key="1">
    <source>
        <dbReference type="ARBA" id="ARBA00001971"/>
    </source>
</evidence>
<dbReference type="Gene3D" id="1.10.630.10">
    <property type="entry name" value="Cytochrome P450"/>
    <property type="match status" value="1"/>
</dbReference>
<evidence type="ECO:0000313" key="8">
    <source>
        <dbReference type="EMBL" id="EXJ92294.1"/>
    </source>
</evidence>
<dbReference type="RefSeq" id="XP_007729184.1">
    <property type="nucleotide sequence ID" value="XM_007730994.1"/>
</dbReference>
<keyword evidence="6 7" id="KW-0349">Heme</keyword>
<dbReference type="GO" id="GO:0044550">
    <property type="term" value="P:secondary metabolite biosynthetic process"/>
    <property type="evidence" value="ECO:0007669"/>
    <property type="project" value="UniProtKB-ARBA"/>
</dbReference>
<keyword evidence="7" id="KW-0503">Monooxygenase</keyword>
<accession>W9ZCN9</accession>
<protein>
    <recommendedName>
        <fullName evidence="10">Cytochrome P450 oxidoreductase</fullName>
    </recommendedName>
</protein>
<sequence length="428" mass="48069">MESPQDHATIKRPIAAIYSMSNVTKSERFIDECILQFVHQLDQEFTGPGKALPVYPWAHFFAYDTIMKITASVDFGLVRGEADREGMFRGMHEAQKFRAMAVCMPWMFELLKRTPLTTVVLKRIGSFPRRARELIQSRRAMGETVTKTYDREDLLDQLLETKEKFPQTVDELVLHGYATTPLFAGGETIAATITAVVYFLGKHPSVAATLQDELASSGLQMPPLWVEVQKMPYLDAVMHETLRCLSLGAALSRRAVPADRAFILPDGRRVPTGTTVAMLGWATQFNQDIYGTDAQEFRPERWLIGSTETPEAYAERLRRMNKADMTWGAGDRACLGKNIARCELYKVVATLYSKFEVSVSLSVFARTRNLDLNCIGLTVTFAQIQLVDPTKEWTLREALGVKPDGVEARLSLRSGASVDQLRTLSETR</sequence>
<gene>
    <name evidence="8" type="ORF">A1O3_00844</name>
</gene>
<dbReference type="PRINTS" id="PR00465">
    <property type="entry name" value="EP450IV"/>
</dbReference>
<dbReference type="eggNOG" id="KOG0157">
    <property type="taxonomic scope" value="Eukaryota"/>
</dbReference>
<dbReference type="GO" id="GO:0016705">
    <property type="term" value="F:oxidoreductase activity, acting on paired donors, with incorporation or reduction of molecular oxygen"/>
    <property type="evidence" value="ECO:0007669"/>
    <property type="project" value="InterPro"/>
</dbReference>
<dbReference type="HOGENOM" id="CLU_001570_14_0_1"/>
<organism evidence="8 9">
    <name type="scientific">Capronia epimyces CBS 606.96</name>
    <dbReference type="NCBI Taxonomy" id="1182542"/>
    <lineage>
        <taxon>Eukaryota</taxon>
        <taxon>Fungi</taxon>
        <taxon>Dikarya</taxon>
        <taxon>Ascomycota</taxon>
        <taxon>Pezizomycotina</taxon>
        <taxon>Eurotiomycetes</taxon>
        <taxon>Chaetothyriomycetidae</taxon>
        <taxon>Chaetothyriales</taxon>
        <taxon>Herpotrichiellaceae</taxon>
        <taxon>Capronia</taxon>
    </lineage>
</organism>
<dbReference type="EMBL" id="AMGY01000001">
    <property type="protein sequence ID" value="EXJ92294.1"/>
    <property type="molecule type" value="Genomic_DNA"/>
</dbReference>
<evidence type="ECO:0000256" key="7">
    <source>
        <dbReference type="RuleBase" id="RU000461"/>
    </source>
</evidence>
<dbReference type="InterPro" id="IPR002403">
    <property type="entry name" value="Cyt_P450_E_grp-IV"/>
</dbReference>
<feature type="binding site" description="axial binding residue" evidence="6">
    <location>
        <position position="334"/>
    </location>
    <ligand>
        <name>heme</name>
        <dbReference type="ChEBI" id="CHEBI:30413"/>
    </ligand>
    <ligandPart>
        <name>Fe</name>
        <dbReference type="ChEBI" id="CHEBI:18248"/>
    </ligandPart>
</feature>
<keyword evidence="4 7" id="KW-0560">Oxidoreductase</keyword>
<evidence type="ECO:0000256" key="2">
    <source>
        <dbReference type="ARBA" id="ARBA00010617"/>
    </source>
</evidence>
<dbReference type="InterPro" id="IPR036396">
    <property type="entry name" value="Cyt_P450_sf"/>
</dbReference>
<keyword evidence="9" id="KW-1185">Reference proteome</keyword>
<dbReference type="PANTHER" id="PTHR24305:SF235">
    <property type="entry name" value="CYTOCHROME P450 MONOOXYGENASE APDB-RELATED"/>
    <property type="match status" value="1"/>
</dbReference>
<dbReference type="PRINTS" id="PR00385">
    <property type="entry name" value="P450"/>
</dbReference>
<comment type="cofactor">
    <cofactor evidence="1 6">
        <name>heme</name>
        <dbReference type="ChEBI" id="CHEBI:30413"/>
    </cofactor>
</comment>
<dbReference type="Proteomes" id="UP000019478">
    <property type="component" value="Unassembled WGS sequence"/>
</dbReference>
<keyword evidence="3 6" id="KW-0479">Metal-binding</keyword>
<dbReference type="GO" id="GO:0020037">
    <property type="term" value="F:heme binding"/>
    <property type="evidence" value="ECO:0007669"/>
    <property type="project" value="InterPro"/>
</dbReference>
<dbReference type="GeneID" id="19164984"/>
<dbReference type="PROSITE" id="PS00086">
    <property type="entry name" value="CYTOCHROME_P450"/>
    <property type="match status" value="1"/>
</dbReference>
<comment type="caution">
    <text evidence="8">The sequence shown here is derived from an EMBL/GenBank/DDBJ whole genome shotgun (WGS) entry which is preliminary data.</text>
</comment>